<evidence type="ECO:0000313" key="3">
    <source>
        <dbReference type="RefSeq" id="XP_019631616.1"/>
    </source>
</evidence>
<dbReference type="RefSeq" id="XP_019631616.1">
    <property type="nucleotide sequence ID" value="XM_019776057.1"/>
</dbReference>
<organism evidence="2 3">
    <name type="scientific">Branchiostoma belcheri</name>
    <name type="common">Amphioxus</name>
    <dbReference type="NCBI Taxonomy" id="7741"/>
    <lineage>
        <taxon>Eukaryota</taxon>
        <taxon>Metazoa</taxon>
        <taxon>Chordata</taxon>
        <taxon>Cephalochordata</taxon>
        <taxon>Leptocardii</taxon>
        <taxon>Amphioxiformes</taxon>
        <taxon>Branchiostomatidae</taxon>
        <taxon>Branchiostoma</taxon>
    </lineage>
</organism>
<evidence type="ECO:0000313" key="2">
    <source>
        <dbReference type="Proteomes" id="UP000515135"/>
    </source>
</evidence>
<reference evidence="3" key="1">
    <citation type="submission" date="2025-08" db="UniProtKB">
        <authorList>
            <consortium name="RefSeq"/>
        </authorList>
    </citation>
    <scope>IDENTIFICATION</scope>
    <source>
        <tissue evidence="3">Gonad</tissue>
    </source>
</reference>
<feature type="region of interest" description="Disordered" evidence="1">
    <location>
        <begin position="117"/>
        <end position="148"/>
    </location>
</feature>
<dbReference type="Proteomes" id="UP000515135">
    <property type="component" value="Unplaced"/>
</dbReference>
<dbReference type="GeneID" id="109475457"/>
<name>A0A6P4ZPM4_BRABE</name>
<evidence type="ECO:0000256" key="1">
    <source>
        <dbReference type="SAM" id="MobiDB-lite"/>
    </source>
</evidence>
<protein>
    <submittedName>
        <fullName evidence="3">Uncharacterized protein LOC109475457</fullName>
    </submittedName>
</protein>
<gene>
    <name evidence="3" type="primary">LOC109475457</name>
</gene>
<feature type="region of interest" description="Disordered" evidence="1">
    <location>
        <begin position="82"/>
        <end position="103"/>
    </location>
</feature>
<proteinExistence type="predicted"/>
<dbReference type="AlphaFoldDB" id="A0A6P4ZPM4"/>
<dbReference type="KEGG" id="bbel:109475457"/>
<sequence>MSCQRSSETRYKVTILYSDSLVQVGGLIQAYFSRPTRKKFDYDSRMTSRLSGTLASLLLLAVWVGADDVPLQDGVENGVMFPDMDTPLSPRSPRVDGRPTTARDYLPPGLSFLTLRQGAAAPKPDGSQPRDTSDGRRRASKWKGSRVVAWSKQMPNPQGFLALYG</sequence>
<dbReference type="OrthoDB" id="10059820at2759"/>
<accession>A0A6P4ZPM4</accession>
<keyword evidence="2" id="KW-1185">Reference proteome</keyword>